<dbReference type="Proteomes" id="UP000004319">
    <property type="component" value="Unassembled WGS sequence"/>
</dbReference>
<organism evidence="1 2">
    <name type="scientific">Acetobacter tropicalis NBRC 101654</name>
    <dbReference type="NCBI Taxonomy" id="749388"/>
    <lineage>
        <taxon>Bacteria</taxon>
        <taxon>Pseudomonadati</taxon>
        <taxon>Pseudomonadota</taxon>
        <taxon>Alphaproteobacteria</taxon>
        <taxon>Acetobacterales</taxon>
        <taxon>Acetobacteraceae</taxon>
        <taxon>Acetobacter</taxon>
    </lineage>
</organism>
<sequence>MIFQIMLEKLLFVLIRVVFDTYQTVKWIIFIRMMKVFDHPSSVQS</sequence>
<name>F7VIB4_9PROT</name>
<dbReference type="AlphaFoldDB" id="F7VIB4"/>
<reference evidence="1 2" key="1">
    <citation type="journal article" date="2011" name="Biochem. Biophys. Res. Commun.">
        <title>Increased number of Arginine-based salt bridges contributes to the thermotolerance of thermotolerant acetic acid bacteria, Acetobacter tropicalis SKU1100.</title>
        <authorList>
            <person name="Matsutani M."/>
            <person name="Hirakawa H."/>
            <person name="Nishikura M."/>
            <person name="Soemphol W."/>
            <person name="Ali I.A.I."/>
            <person name="Yakushi T."/>
            <person name="Matsushita K."/>
        </authorList>
    </citation>
    <scope>NUCLEOTIDE SEQUENCE [LARGE SCALE GENOMIC DNA]</scope>
    <source>
        <strain evidence="1 2">NBRC 101654</strain>
    </source>
</reference>
<evidence type="ECO:0000313" key="1">
    <source>
        <dbReference type="EMBL" id="GAA10109.1"/>
    </source>
</evidence>
<gene>
    <name evidence="1" type="ORF">ATPR_3113</name>
</gene>
<comment type="caution">
    <text evidence="1">The sequence shown here is derived from an EMBL/GenBank/DDBJ whole genome shotgun (WGS) entry which is preliminary data.</text>
</comment>
<dbReference type="EMBL" id="BABS01000166">
    <property type="protein sequence ID" value="GAA10109.1"/>
    <property type="molecule type" value="Genomic_DNA"/>
</dbReference>
<accession>F7VIB4</accession>
<evidence type="ECO:0000313" key="2">
    <source>
        <dbReference type="Proteomes" id="UP000004319"/>
    </source>
</evidence>
<proteinExistence type="predicted"/>
<protein>
    <submittedName>
        <fullName evidence="1">Uncharacterized protein</fullName>
    </submittedName>
</protein>